<dbReference type="EMBL" id="CP064935">
    <property type="protein sequence ID" value="QPK12948.1"/>
    <property type="molecule type" value="Genomic_DNA"/>
</dbReference>
<dbReference type="InterPro" id="IPR011008">
    <property type="entry name" value="Dimeric_a/b-barrel"/>
</dbReference>
<evidence type="ECO:0000313" key="1">
    <source>
        <dbReference type="EMBL" id="QPK12948.1"/>
    </source>
</evidence>
<organism evidence="1 2">
    <name type="scientific">Rhizobium phaseoli</name>
    <dbReference type="NCBI Taxonomy" id="396"/>
    <lineage>
        <taxon>Bacteria</taxon>
        <taxon>Pseudomonadati</taxon>
        <taxon>Pseudomonadota</taxon>
        <taxon>Alphaproteobacteria</taxon>
        <taxon>Hyphomicrobiales</taxon>
        <taxon>Rhizobiaceae</taxon>
        <taxon>Rhizobium/Agrobacterium group</taxon>
        <taxon>Rhizobium</taxon>
    </lineage>
</organism>
<sequence length="73" mass="8195">MKARIADSRTHPAVVDFRILATADPLVFQGSESFTSRAAFQEFARTPQSHAFLTEMKPILARYLEVSFLTPLP</sequence>
<geneLocation type="plasmid" evidence="1 2">
    <name>pBS3d</name>
</geneLocation>
<evidence type="ECO:0000313" key="2">
    <source>
        <dbReference type="Proteomes" id="UP000540266"/>
    </source>
</evidence>
<dbReference type="Gene3D" id="3.30.70.100">
    <property type="match status" value="1"/>
</dbReference>
<protein>
    <submittedName>
        <fullName evidence="1">Uncharacterized protein</fullName>
    </submittedName>
</protein>
<dbReference type="RefSeq" id="WP_064826416.1">
    <property type="nucleotide sequence ID" value="NZ_CP013546.1"/>
</dbReference>
<dbReference type="Proteomes" id="UP000540266">
    <property type="component" value="Plasmid pBS3d"/>
</dbReference>
<proteinExistence type="predicted"/>
<dbReference type="SUPFAM" id="SSF54909">
    <property type="entry name" value="Dimeric alpha+beta barrel"/>
    <property type="match status" value="1"/>
</dbReference>
<gene>
    <name evidence="1" type="ORF">HER27_028670</name>
</gene>
<dbReference type="AlphaFoldDB" id="A0A7X6EWF8"/>
<accession>A0A7X6EWF8</accession>
<reference evidence="1 2" key="1">
    <citation type="submission" date="2020-11" db="EMBL/GenBank/DDBJ databases">
        <title>Indigenous Rhizobia Nodulating Common beans in Western Kenya.</title>
        <authorList>
            <person name="Wekesa C.S."/>
            <person name="Oelmueller R."/>
            <person name="Furch A.C."/>
        </authorList>
    </citation>
    <scope>NUCLEOTIDE SEQUENCE [LARGE SCALE GENOMIC DNA]</scope>
    <source>
        <strain evidence="2">BS3</strain>
        <plasmid evidence="1 2">pBS3d</plasmid>
    </source>
</reference>
<keyword evidence="1" id="KW-0614">Plasmid</keyword>
<name>A0A7X6EWF8_9HYPH</name>